<dbReference type="InterPro" id="IPR013783">
    <property type="entry name" value="Ig-like_fold"/>
</dbReference>
<dbReference type="Pfam" id="PF18329">
    <property type="entry name" value="SGBP_B_XBD"/>
    <property type="match status" value="1"/>
</dbReference>
<evidence type="ECO:0000313" key="4">
    <source>
        <dbReference type="Proteomes" id="UP000249819"/>
    </source>
</evidence>
<evidence type="ECO:0000313" key="3">
    <source>
        <dbReference type="EMBL" id="RAJ77527.1"/>
    </source>
</evidence>
<feature type="chain" id="PRO_5016263572" description="Surface glycan-binding protein B xyloglucan binding domain-containing protein" evidence="1">
    <location>
        <begin position="22"/>
        <end position="410"/>
    </location>
</feature>
<feature type="domain" description="Surface glycan-binding protein B xyloglucan binding" evidence="2">
    <location>
        <begin position="235"/>
        <end position="408"/>
    </location>
</feature>
<dbReference type="PROSITE" id="PS51257">
    <property type="entry name" value="PROKAR_LIPOPROTEIN"/>
    <property type="match status" value="1"/>
</dbReference>
<dbReference type="EMBL" id="QLMA01000007">
    <property type="protein sequence ID" value="RAJ77527.1"/>
    <property type="molecule type" value="Genomic_DNA"/>
</dbReference>
<proteinExistence type="predicted"/>
<evidence type="ECO:0000256" key="1">
    <source>
        <dbReference type="SAM" id="SignalP"/>
    </source>
</evidence>
<evidence type="ECO:0000259" key="2">
    <source>
        <dbReference type="Pfam" id="PF18329"/>
    </source>
</evidence>
<accession>A0A327VT16</accession>
<dbReference type="Gene3D" id="2.60.40.10">
    <property type="entry name" value="Immunoglobulins"/>
    <property type="match status" value="2"/>
</dbReference>
<keyword evidence="1" id="KW-0732">Signal</keyword>
<dbReference type="GO" id="GO:0030247">
    <property type="term" value="F:polysaccharide binding"/>
    <property type="evidence" value="ECO:0007669"/>
    <property type="project" value="InterPro"/>
</dbReference>
<name>A0A327VT16_9BACT</name>
<sequence length="410" mass="44880">MNINIKWLLVGCFLALSVLMACNKNGDTGAPPIIEKITLLDSTLKDSSFTKALPGTLLLVTGQNLNGMLKVSFNDQAAYFNPAYSTSRHLIITIPSNTPTEITNPQVSNKIKFITSHGQLEYSFIIQVPPPSIATISNENALAGDSVIINGSSLFLIEKLLLPGNRQITDFTTNPAGTRIGFVMPAIGDDTGRITIIAKWGSTMSDGPMNDHQSGDLISNLTNDGESGELPVFNWAWWGAVRSNDPAQFPGTRGSYLQSIFGGLGANDPAWWTANRAGNFTDVKMFGPEVPNMEASKYALKFEINTKEVWTAGVLILRFNDKYCYRYMPWQAAVNKQFDTRNQWQTVTVPLSQFKLTDNGIEGTGASALIMADVLKPDGSVAFGYHFITEADPVDVFNAAFDNFRIVKIK</sequence>
<dbReference type="Gene3D" id="2.60.120.430">
    <property type="entry name" value="Galactose-binding lectin"/>
    <property type="match status" value="1"/>
</dbReference>
<reference evidence="3 4" key="1">
    <citation type="submission" date="2018-06" db="EMBL/GenBank/DDBJ databases">
        <title>Genomic Encyclopedia of Archaeal and Bacterial Type Strains, Phase II (KMG-II): from individual species to whole genera.</title>
        <authorList>
            <person name="Goeker M."/>
        </authorList>
    </citation>
    <scope>NUCLEOTIDE SEQUENCE [LARGE SCALE GENOMIC DNA]</scope>
    <source>
        <strain evidence="3 4">DSM 29821</strain>
    </source>
</reference>
<organism evidence="3 4">
    <name type="scientific">Chitinophaga dinghuensis</name>
    <dbReference type="NCBI Taxonomy" id="1539050"/>
    <lineage>
        <taxon>Bacteria</taxon>
        <taxon>Pseudomonadati</taxon>
        <taxon>Bacteroidota</taxon>
        <taxon>Chitinophagia</taxon>
        <taxon>Chitinophagales</taxon>
        <taxon>Chitinophagaceae</taxon>
        <taxon>Chitinophaga</taxon>
    </lineage>
</organism>
<dbReference type="AlphaFoldDB" id="A0A327VT16"/>
<dbReference type="Proteomes" id="UP000249819">
    <property type="component" value="Unassembled WGS sequence"/>
</dbReference>
<comment type="caution">
    <text evidence="3">The sequence shown here is derived from an EMBL/GenBank/DDBJ whole genome shotgun (WGS) entry which is preliminary data.</text>
</comment>
<dbReference type="InterPro" id="IPR040475">
    <property type="entry name" value="SGBP_B_XBD"/>
</dbReference>
<keyword evidence="4" id="KW-1185">Reference proteome</keyword>
<gene>
    <name evidence="3" type="ORF">CLV59_107294</name>
</gene>
<protein>
    <recommendedName>
        <fullName evidence="2">Surface glycan-binding protein B xyloglucan binding domain-containing protein</fullName>
    </recommendedName>
</protein>
<feature type="signal peptide" evidence="1">
    <location>
        <begin position="1"/>
        <end position="21"/>
    </location>
</feature>